<dbReference type="SMART" id="SM00257">
    <property type="entry name" value="LysM"/>
    <property type="match status" value="1"/>
</dbReference>
<feature type="domain" description="LysM" evidence="2">
    <location>
        <begin position="69"/>
        <end position="113"/>
    </location>
</feature>
<evidence type="ECO:0000256" key="1">
    <source>
        <dbReference type="SAM" id="SignalP"/>
    </source>
</evidence>
<dbReference type="InterPro" id="IPR036779">
    <property type="entry name" value="LysM_dom_sf"/>
</dbReference>
<evidence type="ECO:0000313" key="4">
    <source>
        <dbReference type="Proteomes" id="UP000232145"/>
    </source>
</evidence>
<dbReference type="PROSITE" id="PS51782">
    <property type="entry name" value="LYSM"/>
    <property type="match status" value="1"/>
</dbReference>
<dbReference type="InterPro" id="IPR050570">
    <property type="entry name" value="Cell_wall_metabolism_enzyme"/>
</dbReference>
<keyword evidence="4" id="KW-1185">Reference proteome</keyword>
<dbReference type="AlphaFoldDB" id="A0A2N0AJA4"/>
<protein>
    <submittedName>
        <fullName evidence="3">Peptidase M23</fullName>
    </submittedName>
</protein>
<gene>
    <name evidence="3" type="ORF">CH364_10145</name>
</gene>
<feature type="chain" id="PRO_5015000293" evidence="1">
    <location>
        <begin position="32"/>
        <end position="300"/>
    </location>
</feature>
<dbReference type="PANTHER" id="PTHR21666">
    <property type="entry name" value="PEPTIDASE-RELATED"/>
    <property type="match status" value="1"/>
</dbReference>
<dbReference type="CDD" id="cd12797">
    <property type="entry name" value="M23_peptidase"/>
    <property type="match status" value="1"/>
</dbReference>
<evidence type="ECO:0000313" key="3">
    <source>
        <dbReference type="EMBL" id="PJZ84382.1"/>
    </source>
</evidence>
<organism evidence="3 4">
    <name type="scientific">Leptospira harrisiae</name>
    <dbReference type="NCBI Taxonomy" id="2023189"/>
    <lineage>
        <taxon>Bacteria</taxon>
        <taxon>Pseudomonadati</taxon>
        <taxon>Spirochaetota</taxon>
        <taxon>Spirochaetia</taxon>
        <taxon>Leptospirales</taxon>
        <taxon>Leptospiraceae</taxon>
        <taxon>Leptospira</taxon>
    </lineage>
</organism>
<evidence type="ECO:0000259" key="2">
    <source>
        <dbReference type="PROSITE" id="PS51782"/>
    </source>
</evidence>
<dbReference type="Gene3D" id="3.10.350.10">
    <property type="entry name" value="LysM domain"/>
    <property type="match status" value="1"/>
</dbReference>
<dbReference type="GO" id="GO:0004222">
    <property type="term" value="F:metalloendopeptidase activity"/>
    <property type="evidence" value="ECO:0007669"/>
    <property type="project" value="TreeGrafter"/>
</dbReference>
<dbReference type="EMBL" id="NPDX01000002">
    <property type="protein sequence ID" value="PJZ84382.1"/>
    <property type="molecule type" value="Genomic_DNA"/>
</dbReference>
<sequence length="300" mass="34101">MSKTTNFPKWALFLFTLSAFPSLISSPLSLANLEYTNPSLKNLRSEIKENLRISKSGAKKEELIPLKYYEYKVRKEDNFFKIMARTGMDLETLSSVNELSSPHDLSPGMILEIPNMRGTFHPEETTGDEKTKLTLAEKYNIDSNKLQYDTEREKWFLPGISMGKSEKSFFYGFGFQFPLTEARISSGFGKRADPFTKKDTFHGGIDLAAEQGSDVFASMEGEVIFKGKQGGYGNLIILKHNLGYETRYGHLFDFNINVGQKVKKGQKIAEVGQTGRATGPHLHFEIRRNSKRERPIFRSH</sequence>
<dbReference type="OrthoDB" id="305469at2"/>
<accession>A0A2N0AJA4</accession>
<dbReference type="Pfam" id="PF01551">
    <property type="entry name" value="Peptidase_M23"/>
    <property type="match status" value="1"/>
</dbReference>
<dbReference type="RefSeq" id="WP_100743793.1">
    <property type="nucleotide sequence ID" value="NZ_NPDW01000002.1"/>
</dbReference>
<reference evidence="3 4" key="1">
    <citation type="submission" date="2017-07" db="EMBL/GenBank/DDBJ databases">
        <title>Leptospira spp. isolated from tropical soils.</title>
        <authorList>
            <person name="Thibeaux R."/>
            <person name="Iraola G."/>
            <person name="Ferres I."/>
            <person name="Bierque E."/>
            <person name="Girault D."/>
            <person name="Soupe-Gilbert M.-E."/>
            <person name="Picardeau M."/>
            <person name="Goarant C."/>
        </authorList>
    </citation>
    <scope>NUCLEOTIDE SEQUENCE [LARGE SCALE GENOMIC DNA]</scope>
    <source>
        <strain evidence="3 4">FH2-B-A1</strain>
    </source>
</reference>
<dbReference type="InterPro" id="IPR018392">
    <property type="entry name" value="LysM"/>
</dbReference>
<proteinExistence type="predicted"/>
<keyword evidence="1" id="KW-0732">Signal</keyword>
<dbReference type="Proteomes" id="UP000232145">
    <property type="component" value="Unassembled WGS sequence"/>
</dbReference>
<dbReference type="InterPro" id="IPR011055">
    <property type="entry name" value="Dup_hybrid_motif"/>
</dbReference>
<dbReference type="PANTHER" id="PTHR21666:SF290">
    <property type="entry name" value="PEPTIDASE M23 DOMAIN PROTEIN"/>
    <property type="match status" value="1"/>
</dbReference>
<name>A0A2N0AJA4_9LEPT</name>
<dbReference type="Pfam" id="PF01476">
    <property type="entry name" value="LysM"/>
    <property type="match status" value="1"/>
</dbReference>
<dbReference type="Gene3D" id="2.70.70.10">
    <property type="entry name" value="Glucose Permease (Domain IIA)"/>
    <property type="match status" value="1"/>
</dbReference>
<comment type="caution">
    <text evidence="3">The sequence shown here is derived from an EMBL/GenBank/DDBJ whole genome shotgun (WGS) entry which is preliminary data.</text>
</comment>
<dbReference type="SUPFAM" id="SSF51261">
    <property type="entry name" value="Duplicated hybrid motif"/>
    <property type="match status" value="1"/>
</dbReference>
<dbReference type="FunFam" id="2.70.70.10:FF:000010">
    <property type="entry name" value="M23 family peptidase"/>
    <property type="match status" value="1"/>
</dbReference>
<dbReference type="InterPro" id="IPR016047">
    <property type="entry name" value="M23ase_b-sheet_dom"/>
</dbReference>
<feature type="signal peptide" evidence="1">
    <location>
        <begin position="1"/>
        <end position="31"/>
    </location>
</feature>